<sequence length="297" mass="31980">MPEAGPPPVTDVAADGRRKREEVQALGLDCPRASAVLDGVRIGLVLAGVGLATAIGIPLQWLSLKLRLPTRRLIPAVYHRIVLKALGVRVTVKGAPDPHRPLLILANHASWLDIPVIGSLTPLFFVAKSEVASWPLIGLLAKFQRTVFVDRQKRQATGSVNREIAERLVDGDPVVVFAEGTSGDGNRLLPFRTALVGAVRDVFASHDEVVVQPLTVAYTGLQGLPMGRSHRPLAAWYGDMALAPHLLAVLRQGALDVEVIFGPPLRIDATHDRKDVTRAAETVVRRQLAACLAGRAE</sequence>
<feature type="domain" description="Phospholipid/glycerol acyltransferase" evidence="9">
    <location>
        <begin position="102"/>
        <end position="219"/>
    </location>
</feature>
<feature type="transmembrane region" description="Helical" evidence="8">
    <location>
        <begin position="42"/>
        <end position="62"/>
    </location>
</feature>
<dbReference type="Pfam" id="PF01553">
    <property type="entry name" value="Acyltransferase"/>
    <property type="match status" value="1"/>
</dbReference>
<comment type="subcellular location">
    <subcellularLocation>
        <location evidence="1">Membrane</location>
    </subcellularLocation>
</comment>
<evidence type="ECO:0000256" key="6">
    <source>
        <dbReference type="ARBA" id="ARBA00023136"/>
    </source>
</evidence>
<dbReference type="InterPro" id="IPR002123">
    <property type="entry name" value="Plipid/glycerol_acylTrfase"/>
</dbReference>
<evidence type="ECO:0000313" key="11">
    <source>
        <dbReference type="Proteomes" id="UP001241747"/>
    </source>
</evidence>
<evidence type="ECO:0000256" key="2">
    <source>
        <dbReference type="ARBA" id="ARBA00022679"/>
    </source>
</evidence>
<protein>
    <submittedName>
        <fullName evidence="10">1-acyl-sn-glycerol-3-phosphate acyltransferase</fullName>
        <ecNumber evidence="10">2.3.1.51</ecNumber>
    </submittedName>
</protein>
<keyword evidence="3 8" id="KW-0812">Transmembrane</keyword>
<evidence type="ECO:0000256" key="7">
    <source>
        <dbReference type="ARBA" id="ARBA00023315"/>
    </source>
</evidence>
<accession>A0ABU0LFC2</accession>
<dbReference type="CDD" id="cd07989">
    <property type="entry name" value="LPLAT_AGPAT-like"/>
    <property type="match status" value="1"/>
</dbReference>
<keyword evidence="4 8" id="KW-1133">Transmembrane helix</keyword>
<evidence type="ECO:0000256" key="8">
    <source>
        <dbReference type="SAM" id="Phobius"/>
    </source>
</evidence>
<keyword evidence="11" id="KW-1185">Reference proteome</keyword>
<dbReference type="PANTHER" id="PTHR23063:SF52">
    <property type="entry name" value="LYSOPHOSPHATIDYLCHOLINE ACYLTRANSFERASE"/>
    <property type="match status" value="1"/>
</dbReference>
<proteinExistence type="predicted"/>
<name>A0ABU0LFC2_XANAG</name>
<dbReference type="RefSeq" id="WP_237345437.1">
    <property type="nucleotide sequence ID" value="NZ_JABWGX010000010.1"/>
</dbReference>
<keyword evidence="2 10" id="KW-0808">Transferase</keyword>
<dbReference type="Proteomes" id="UP001241747">
    <property type="component" value="Unassembled WGS sequence"/>
</dbReference>
<evidence type="ECO:0000256" key="1">
    <source>
        <dbReference type="ARBA" id="ARBA00004370"/>
    </source>
</evidence>
<comment type="caution">
    <text evidence="10">The sequence shown here is derived from an EMBL/GenBank/DDBJ whole genome shotgun (WGS) entry which is preliminary data.</text>
</comment>
<reference evidence="10 11" key="1">
    <citation type="submission" date="2023-07" db="EMBL/GenBank/DDBJ databases">
        <title>Genomic Encyclopedia of Type Strains, Phase IV (KMG-IV): sequencing the most valuable type-strain genomes for metagenomic binning, comparative biology and taxonomic classification.</title>
        <authorList>
            <person name="Goeker M."/>
        </authorList>
    </citation>
    <scope>NUCLEOTIDE SEQUENCE [LARGE SCALE GENOMIC DNA]</scope>
    <source>
        <strain evidence="10 11">DSM 3770</strain>
    </source>
</reference>
<evidence type="ECO:0000259" key="9">
    <source>
        <dbReference type="SMART" id="SM00563"/>
    </source>
</evidence>
<keyword evidence="6 8" id="KW-0472">Membrane</keyword>
<dbReference type="GO" id="GO:0003841">
    <property type="term" value="F:1-acylglycerol-3-phosphate O-acyltransferase activity"/>
    <property type="evidence" value="ECO:0007669"/>
    <property type="project" value="UniProtKB-EC"/>
</dbReference>
<gene>
    <name evidence="10" type="ORF">QOZ94_002572</name>
</gene>
<organism evidence="10 11">
    <name type="scientific">Xanthobacter agilis</name>
    <dbReference type="NCBI Taxonomy" id="47492"/>
    <lineage>
        <taxon>Bacteria</taxon>
        <taxon>Pseudomonadati</taxon>
        <taxon>Pseudomonadota</taxon>
        <taxon>Alphaproteobacteria</taxon>
        <taxon>Hyphomicrobiales</taxon>
        <taxon>Xanthobacteraceae</taxon>
        <taxon>Xanthobacter</taxon>
    </lineage>
</organism>
<keyword evidence="7 10" id="KW-0012">Acyltransferase</keyword>
<dbReference type="EC" id="2.3.1.51" evidence="10"/>
<evidence type="ECO:0000256" key="3">
    <source>
        <dbReference type="ARBA" id="ARBA00022692"/>
    </source>
</evidence>
<keyword evidence="5" id="KW-0443">Lipid metabolism</keyword>
<evidence type="ECO:0000256" key="4">
    <source>
        <dbReference type="ARBA" id="ARBA00022989"/>
    </source>
</evidence>
<dbReference type="EMBL" id="JAUSVY010000005">
    <property type="protein sequence ID" value="MDQ0505772.1"/>
    <property type="molecule type" value="Genomic_DNA"/>
</dbReference>
<dbReference type="SUPFAM" id="SSF69593">
    <property type="entry name" value="Glycerol-3-phosphate (1)-acyltransferase"/>
    <property type="match status" value="1"/>
</dbReference>
<evidence type="ECO:0000313" key="10">
    <source>
        <dbReference type="EMBL" id="MDQ0505772.1"/>
    </source>
</evidence>
<dbReference type="PANTHER" id="PTHR23063">
    <property type="entry name" value="PHOSPHOLIPID ACYLTRANSFERASE"/>
    <property type="match status" value="1"/>
</dbReference>
<dbReference type="SMART" id="SM00563">
    <property type="entry name" value="PlsC"/>
    <property type="match status" value="1"/>
</dbReference>
<evidence type="ECO:0000256" key="5">
    <source>
        <dbReference type="ARBA" id="ARBA00023098"/>
    </source>
</evidence>